<dbReference type="Pfam" id="PF00563">
    <property type="entry name" value="EAL"/>
    <property type="match status" value="1"/>
</dbReference>
<evidence type="ECO:0000313" key="2">
    <source>
        <dbReference type="EMBL" id="NYD75434.1"/>
    </source>
</evidence>
<feature type="domain" description="EAL" evidence="1">
    <location>
        <begin position="4"/>
        <end position="252"/>
    </location>
</feature>
<dbReference type="PROSITE" id="PS50883">
    <property type="entry name" value="EAL"/>
    <property type="match status" value="1"/>
</dbReference>
<dbReference type="RefSeq" id="WP_179457350.1">
    <property type="nucleotide sequence ID" value="NZ_BAAAPX010000001.1"/>
</dbReference>
<gene>
    <name evidence="2" type="ORF">BJ963_002953</name>
</gene>
<organism evidence="2 3">
    <name type="scientific">Leifsonia soli</name>
    <dbReference type="NCBI Taxonomy" id="582665"/>
    <lineage>
        <taxon>Bacteria</taxon>
        <taxon>Bacillati</taxon>
        <taxon>Actinomycetota</taxon>
        <taxon>Actinomycetes</taxon>
        <taxon>Micrococcales</taxon>
        <taxon>Microbacteriaceae</taxon>
        <taxon>Leifsonia</taxon>
    </lineage>
</organism>
<accession>A0A852T483</accession>
<dbReference type="GO" id="GO:0071111">
    <property type="term" value="F:cyclic-guanylate-specific phosphodiesterase activity"/>
    <property type="evidence" value="ECO:0007669"/>
    <property type="project" value="InterPro"/>
</dbReference>
<dbReference type="SMART" id="SM00052">
    <property type="entry name" value="EAL"/>
    <property type="match status" value="1"/>
</dbReference>
<dbReference type="InterPro" id="IPR050706">
    <property type="entry name" value="Cyclic-di-GMP_PDE-like"/>
</dbReference>
<dbReference type="EMBL" id="JACCBJ010000001">
    <property type="protein sequence ID" value="NYD75434.1"/>
    <property type="molecule type" value="Genomic_DNA"/>
</dbReference>
<dbReference type="InterPro" id="IPR001633">
    <property type="entry name" value="EAL_dom"/>
</dbReference>
<sequence length="253" mass="27660">MAGCEVEARELSDAIAAHELEVHVQPQIDLATGEIVAVEGLSRWTHPTRGPIPPAEFVALAEASGSIHELGLFALRECCRIGRDWRERGWELAIAVNVSPLQLETDRFFDELERQLAESGLPPADLIVEVTEAERIDDYAVVAGRLDIVQQWGVTVSIDDFGAGHSSIERAVGVHARELKLDRSLVARGDWDAVGDAVAIAQDSGMRVVAEGIETREQLEQIRSSGCDRAQGYYIARPCPPDDLGDRLGSFVR</sequence>
<dbReference type="Gene3D" id="3.20.20.450">
    <property type="entry name" value="EAL domain"/>
    <property type="match status" value="1"/>
</dbReference>
<protein>
    <submittedName>
        <fullName evidence="2">EAL domain-containing protein (Putative c-di-GMP-specific phosphodiesterase class I)</fullName>
    </submittedName>
</protein>
<dbReference type="Proteomes" id="UP000589620">
    <property type="component" value="Unassembled WGS sequence"/>
</dbReference>
<comment type="caution">
    <text evidence="2">The sequence shown here is derived from an EMBL/GenBank/DDBJ whole genome shotgun (WGS) entry which is preliminary data.</text>
</comment>
<evidence type="ECO:0000259" key="1">
    <source>
        <dbReference type="PROSITE" id="PS50883"/>
    </source>
</evidence>
<evidence type="ECO:0000313" key="3">
    <source>
        <dbReference type="Proteomes" id="UP000589620"/>
    </source>
</evidence>
<dbReference type="PANTHER" id="PTHR33121:SF70">
    <property type="entry name" value="SIGNALING PROTEIN YKOW"/>
    <property type="match status" value="1"/>
</dbReference>
<dbReference type="AlphaFoldDB" id="A0A852T483"/>
<reference evidence="2 3" key="1">
    <citation type="submission" date="2020-07" db="EMBL/GenBank/DDBJ databases">
        <title>Sequencing the genomes of 1000 actinobacteria strains.</title>
        <authorList>
            <person name="Klenk H.-P."/>
        </authorList>
    </citation>
    <scope>NUCLEOTIDE SEQUENCE [LARGE SCALE GENOMIC DNA]</scope>
    <source>
        <strain evidence="2 3">DSM 23871</strain>
    </source>
</reference>
<keyword evidence="3" id="KW-1185">Reference proteome</keyword>
<dbReference type="SUPFAM" id="SSF141868">
    <property type="entry name" value="EAL domain-like"/>
    <property type="match status" value="1"/>
</dbReference>
<dbReference type="PANTHER" id="PTHR33121">
    <property type="entry name" value="CYCLIC DI-GMP PHOSPHODIESTERASE PDEF"/>
    <property type="match status" value="1"/>
</dbReference>
<proteinExistence type="predicted"/>
<dbReference type="CDD" id="cd01948">
    <property type="entry name" value="EAL"/>
    <property type="match status" value="1"/>
</dbReference>
<dbReference type="InterPro" id="IPR035919">
    <property type="entry name" value="EAL_sf"/>
</dbReference>
<name>A0A852T483_9MICO</name>